<feature type="compositionally biased region" description="Acidic residues" evidence="6">
    <location>
        <begin position="1085"/>
        <end position="1094"/>
    </location>
</feature>
<feature type="compositionally biased region" description="Polar residues" evidence="6">
    <location>
        <begin position="857"/>
        <end position="871"/>
    </location>
</feature>
<dbReference type="PANTHER" id="PTHR23209:SF4">
    <property type="entry name" value="A-KINASE ANCHOR PROTEIN 12"/>
    <property type="match status" value="1"/>
</dbReference>
<feature type="compositionally biased region" description="Acidic residues" evidence="6">
    <location>
        <begin position="91"/>
        <end position="118"/>
    </location>
</feature>
<feature type="compositionally biased region" description="Basic and acidic residues" evidence="6">
    <location>
        <begin position="8"/>
        <end position="30"/>
    </location>
</feature>
<feature type="compositionally biased region" description="Acidic residues" evidence="6">
    <location>
        <begin position="560"/>
        <end position="577"/>
    </location>
</feature>
<feature type="region of interest" description="Disordered" evidence="6">
    <location>
        <begin position="1619"/>
        <end position="1810"/>
    </location>
</feature>
<feature type="compositionally biased region" description="Acidic residues" evidence="6">
    <location>
        <begin position="946"/>
        <end position="956"/>
    </location>
</feature>
<evidence type="ECO:0000256" key="4">
    <source>
        <dbReference type="ARBA" id="ARBA00023136"/>
    </source>
</evidence>
<dbReference type="GeneTree" id="ENSGT00940000169194"/>
<feature type="compositionally biased region" description="Acidic residues" evidence="6">
    <location>
        <begin position="816"/>
        <end position="841"/>
    </location>
</feature>
<dbReference type="PANTHER" id="PTHR23209">
    <property type="entry name" value="A-KINASE ANCHOR PROTEIN 12"/>
    <property type="match status" value="1"/>
</dbReference>
<keyword evidence="9" id="KW-1185">Reference proteome</keyword>
<feature type="compositionally biased region" description="Basic residues" evidence="6">
    <location>
        <begin position="482"/>
        <end position="492"/>
    </location>
</feature>
<feature type="compositionally biased region" description="Polar residues" evidence="6">
    <location>
        <begin position="681"/>
        <end position="695"/>
    </location>
</feature>
<protein>
    <recommendedName>
        <fullName evidence="7">A kinase-anchoring proteins AKAP-5 and AKAP-12 calmodulin (CaM)-binding domain-containing protein</fullName>
    </recommendedName>
</protein>
<feature type="compositionally biased region" description="Basic and acidic residues" evidence="6">
    <location>
        <begin position="1187"/>
        <end position="1200"/>
    </location>
</feature>
<feature type="region of interest" description="Disordered" evidence="6">
    <location>
        <begin position="1"/>
        <end position="124"/>
    </location>
</feature>
<feature type="compositionally biased region" description="Basic and acidic residues" evidence="6">
    <location>
        <begin position="1096"/>
        <end position="1111"/>
    </location>
</feature>
<feature type="compositionally biased region" description="Low complexity" evidence="6">
    <location>
        <begin position="984"/>
        <end position="996"/>
    </location>
</feature>
<dbReference type="InterPro" id="IPR028540">
    <property type="entry name" value="AKAP12"/>
</dbReference>
<feature type="compositionally biased region" description="Low complexity" evidence="6">
    <location>
        <begin position="1636"/>
        <end position="1650"/>
    </location>
</feature>
<proteinExistence type="predicted"/>
<evidence type="ECO:0000256" key="3">
    <source>
        <dbReference type="ARBA" id="ARBA00022860"/>
    </source>
</evidence>
<dbReference type="PROSITE" id="PS51893">
    <property type="entry name" value="AKAP_CAM_BD"/>
    <property type="match status" value="2"/>
</dbReference>
<dbReference type="GO" id="GO:0090036">
    <property type="term" value="P:regulation of protein kinase C signaling"/>
    <property type="evidence" value="ECO:0007669"/>
    <property type="project" value="InterPro"/>
</dbReference>
<feature type="compositionally biased region" description="Polar residues" evidence="6">
    <location>
        <begin position="184"/>
        <end position="199"/>
    </location>
</feature>
<feature type="compositionally biased region" description="Low complexity" evidence="6">
    <location>
        <begin position="769"/>
        <end position="782"/>
    </location>
</feature>
<feature type="compositionally biased region" description="Low complexity" evidence="6">
    <location>
        <begin position="315"/>
        <end position="325"/>
    </location>
</feature>
<dbReference type="GO" id="GO:0051018">
    <property type="term" value="F:protein kinase A binding"/>
    <property type="evidence" value="ECO:0007669"/>
    <property type="project" value="InterPro"/>
</dbReference>
<feature type="compositionally biased region" description="Basic and acidic residues" evidence="6">
    <location>
        <begin position="802"/>
        <end position="815"/>
    </location>
</feature>
<sequence length="1810" mass="195862">MGDAQSAQREDRGEAAAAEQEARSDTKETPLRNNGQISELHPKADESKEELNGLREEVLPQGGNTHTFSRSPVTPLILSSVSVVLPPKDASEEEEEEEQEVPMRNDEEDEAHEEDTLEMEAKQNDLNEGFKKFFSSISLKLTVKRGSADRGETERPPTEEEPGKPEGGREPPVSDGEQVRQEAPNESSSYQTPVDQTSADFPGKPDENTTETKEEVPASADEEPPPPPSSPDDKDTPFKKFFSTGLFSGLKKKKKSTDDEVTEKELMDLRRKKAAEQEVIPGVEVTAAEEEPEENQAADEAQTAASQEKVQSSPLKRLLSGSSFKRSSKKQRGRRSSDSRLSISGEHGADLQSSTESAEIQKEEAPAQPCSDPPAAEEGAWSSFKKLVTPQKIRKKSEDTSASVEAAKAAEGEPASEEGPRRKDSSVSWEAVLCGSGRRRSRKTSDSEEETPQADVEKQETEEAPGGPNEASAEDEGSTWRSFKKLVTPKRKAKDDEEEGKNAAQSEEAPQEESPFSIKKLLSGQKNRRSVEKQGAPAEADLEEPAEEDETPAVVPLSEFDQEGTEDQVPEEADAEPQQDLPLETEKLLPPEGQRAKEILDEASGNEGSEAPRTVEELEDLSDETSDLQALSDIPEEGVATEGAELDDTLAEKLVELTSEAITAPEPTDFTLTEETEMVSAVSQFSESPETSENATPVPAEGALLDTEMSLQEVSQTTSTSPEAVQGPPEEQRSERSASVQILSETADPHGQVLNDLETQNQILGSGDGPETSPTEEPSSAEPDADGVQKVQLSESIEAPEGDYHLEECAAKAPEEESETFPEEEEQPEDAVMDQSEEEHPDEAASPEQIQILPDSKVQTTEDLSEETPSGQADDPEAASRDDPSVMVPPEADAEEPREEPETTEETDQADVTAQPHLEEDTTPPPEDSLMESDEPKTAAQRLTEETPEPEDEDADAAQTDVSEAAEIQEVKGDDASGSENDVEPPSSEDAPSPEEVPGEPKQSEQHLTVGPNEEDNRDPDVLHGEISTASEVQEAAKVYLVESSEDVPPEKDSEETKLSEGAAEETPEMDQGAPPSHDLQSAEGDSDEPEQTAEQENKEPEPDVPEKDFSEAQQTSGLLSEESRVQSLMEDLVEEDLCPSETAEEPRLEPGVLPSVHVEPENPAEAILLDPGEEEEPVCEDLESEPQIHQDLPDRRAAAAEEGVLPPAAQPENVPPPEGTGRPAEKDTAEKTLKIPQPHQAQAELQDSPAEAVEELPASSALHVSSINQEPSIAWLLEKTTWAQTSAGESAQVSAEAFWETKICAVEERLEGGAAAELPASAARAAVTVDAAAMEVASCSLRETLLKKPHLLLHEPLIGVVAGEEEFSSTVETTAPLEADRSSESAEAASTVQMMHMPTVEYEENHRIQVQVKDVDVRSAQRSVESLVELGVTESREVIDVCHECIQRVEKLSAASHTEEEVINQVAEVTFHEVVQEIQGHFKQDEAGTRLSFEEVVCDLETTAPLEGDRISASAEESSAVLMMHAPTVEPEDSTEHDQRHLEEHLEKQVPPGDATAEEPARAELSSVQTHQNQIAAQPSSRSRSNLGLISSIGNVEPPSSLSLEFKLNIQFGQVTPAAQPPPFLQGAQADSSESEAQNQNSSEAAESSTRSPKRAALQDVGIQAMELSQPVEEVQTTERRAPSVQAADAVTPLGPKDKRSIFLGKPEPPQPKPEEAPKQPDEDNDQEVWLDAEEDIYTQEDPQGSSGGPHQQEPADELRGRSQTEPGAAQRPSETLKPAGASDLDSEGEDFAVALEDLESRAAPADED</sequence>
<evidence type="ECO:0000256" key="1">
    <source>
        <dbReference type="ARBA" id="ARBA00004635"/>
    </source>
</evidence>
<evidence type="ECO:0000256" key="2">
    <source>
        <dbReference type="ARBA" id="ARBA00022553"/>
    </source>
</evidence>
<feature type="compositionally biased region" description="Acidic residues" evidence="6">
    <location>
        <begin position="287"/>
        <end position="297"/>
    </location>
</feature>
<feature type="compositionally biased region" description="Basic and acidic residues" evidence="6">
    <location>
        <begin position="1535"/>
        <end position="1549"/>
    </location>
</feature>
<dbReference type="GO" id="GO:0005516">
    <property type="term" value="F:calmodulin binding"/>
    <property type="evidence" value="ECO:0007669"/>
    <property type="project" value="UniProtKB-KW"/>
</dbReference>
<feature type="compositionally biased region" description="Polar residues" evidence="6">
    <location>
        <begin position="709"/>
        <end position="723"/>
    </location>
</feature>
<dbReference type="Ensembl" id="ENSOSIT00000030668.1">
    <property type="protein sequence ID" value="ENSOSIP00000029107.1"/>
    <property type="gene ID" value="ENSOSIG00000015117.1"/>
</dbReference>
<feature type="compositionally biased region" description="Acidic residues" evidence="6">
    <location>
        <begin position="617"/>
        <end position="626"/>
    </location>
</feature>
<feature type="domain" description="A kinase-anchoring proteins AKAP-5 and AKAP-12 calmodulin (CaM)-binding" evidence="7">
    <location>
        <begin position="477"/>
        <end position="497"/>
    </location>
</feature>
<feature type="compositionally biased region" description="Basic and acidic residues" evidence="6">
    <location>
        <begin position="584"/>
        <end position="600"/>
    </location>
</feature>
<feature type="compositionally biased region" description="Acidic residues" evidence="6">
    <location>
        <begin position="1724"/>
        <end position="1740"/>
    </location>
</feature>
<dbReference type="GO" id="GO:0010739">
    <property type="term" value="P:positive regulation of protein kinase A signaling"/>
    <property type="evidence" value="ECO:0007669"/>
    <property type="project" value="InterPro"/>
</dbReference>
<reference evidence="8" key="2">
    <citation type="submission" date="2025-09" db="UniProtKB">
        <authorList>
            <consortium name="Ensembl"/>
        </authorList>
    </citation>
    <scope>IDENTIFICATION</scope>
</reference>
<dbReference type="Pfam" id="PF03832">
    <property type="entry name" value="WSK"/>
    <property type="match status" value="1"/>
</dbReference>
<dbReference type="InterPro" id="IPR001573">
    <property type="entry name" value="AKAP_WSK"/>
</dbReference>
<feature type="compositionally biased region" description="Polar residues" evidence="6">
    <location>
        <begin position="303"/>
        <end position="314"/>
    </location>
</feature>
<feature type="region of interest" description="Disordered" evidence="6">
    <location>
        <begin position="137"/>
        <end position="1231"/>
    </location>
</feature>
<feature type="domain" description="A kinase-anchoring proteins AKAP-5 and AKAP-12 calmodulin (CaM)-binding" evidence="7">
    <location>
        <begin position="378"/>
        <end position="399"/>
    </location>
</feature>
<feature type="compositionally biased region" description="Basic and acidic residues" evidence="6">
    <location>
        <begin position="40"/>
        <end position="58"/>
    </location>
</feature>
<feature type="compositionally biased region" description="Acidic residues" evidence="6">
    <location>
        <begin position="892"/>
        <end position="909"/>
    </location>
</feature>
<name>A0A8C8DTG3_9TELE</name>
<feature type="compositionally biased region" description="Low complexity" evidence="6">
    <location>
        <begin position="503"/>
        <end position="515"/>
    </location>
</feature>
<feature type="compositionally biased region" description="Polar residues" evidence="6">
    <location>
        <begin position="62"/>
        <end position="82"/>
    </location>
</feature>
<feature type="compositionally biased region" description="Basic and acidic residues" evidence="6">
    <location>
        <begin position="203"/>
        <end position="216"/>
    </location>
</feature>
<evidence type="ECO:0000259" key="7">
    <source>
        <dbReference type="PROSITE" id="PS51893"/>
    </source>
</evidence>
<feature type="compositionally biased region" description="Basic and acidic residues" evidence="6">
    <location>
        <begin position="1049"/>
        <end position="1059"/>
    </location>
</feature>
<accession>A0A8C8DTG3</accession>
<feature type="compositionally biased region" description="Polar residues" evidence="6">
    <location>
        <begin position="1567"/>
        <end position="1586"/>
    </location>
</feature>
<evidence type="ECO:0000313" key="8">
    <source>
        <dbReference type="Ensembl" id="ENSOSIP00000029107.1"/>
    </source>
</evidence>
<feature type="compositionally biased region" description="Acidic residues" evidence="6">
    <location>
        <begin position="540"/>
        <end position="551"/>
    </location>
</feature>
<dbReference type="GO" id="GO:0005737">
    <property type="term" value="C:cytoplasm"/>
    <property type="evidence" value="ECO:0007669"/>
    <property type="project" value="TreeGrafter"/>
</dbReference>
<feature type="compositionally biased region" description="Acidic residues" evidence="6">
    <location>
        <begin position="1172"/>
        <end position="1185"/>
    </location>
</feature>
<evidence type="ECO:0000256" key="6">
    <source>
        <dbReference type="SAM" id="MobiDB-lite"/>
    </source>
</evidence>
<evidence type="ECO:0000256" key="5">
    <source>
        <dbReference type="ARBA" id="ARBA00023288"/>
    </source>
</evidence>
<feature type="compositionally biased region" description="Basic and acidic residues" evidence="6">
    <location>
        <begin position="1714"/>
        <end position="1723"/>
    </location>
</feature>
<feature type="compositionally biased region" description="Basic and acidic residues" evidence="6">
    <location>
        <begin position="146"/>
        <end position="169"/>
    </location>
</feature>
<dbReference type="GO" id="GO:0016020">
    <property type="term" value="C:membrane"/>
    <property type="evidence" value="ECO:0007669"/>
    <property type="project" value="UniProtKB-SubCell"/>
</dbReference>
<comment type="subcellular location">
    <subcellularLocation>
        <location evidence="1">Membrane</location>
        <topology evidence="1">Lipid-anchor</topology>
    </subcellularLocation>
</comment>
<keyword evidence="4" id="KW-0472">Membrane</keyword>
<keyword evidence="2" id="KW-0597">Phosphoprotein</keyword>
<keyword evidence="3" id="KW-0112">Calmodulin-binding</keyword>
<keyword evidence="5" id="KW-0449">Lipoprotein</keyword>
<dbReference type="Proteomes" id="UP000694383">
    <property type="component" value="Unplaced"/>
</dbReference>
<organism evidence="8 9">
    <name type="scientific">Oryzias sinensis</name>
    <name type="common">Chinese medaka</name>
    <dbReference type="NCBI Taxonomy" id="183150"/>
    <lineage>
        <taxon>Eukaryota</taxon>
        <taxon>Metazoa</taxon>
        <taxon>Chordata</taxon>
        <taxon>Craniata</taxon>
        <taxon>Vertebrata</taxon>
        <taxon>Euteleostomi</taxon>
        <taxon>Actinopterygii</taxon>
        <taxon>Neopterygii</taxon>
        <taxon>Teleostei</taxon>
        <taxon>Neoteleostei</taxon>
        <taxon>Acanthomorphata</taxon>
        <taxon>Ovalentaria</taxon>
        <taxon>Atherinomorphae</taxon>
        <taxon>Beloniformes</taxon>
        <taxon>Adrianichthyidae</taxon>
        <taxon>Oryziinae</taxon>
        <taxon>Oryzias</taxon>
    </lineage>
</organism>
<dbReference type="GO" id="GO:0007165">
    <property type="term" value="P:signal transduction"/>
    <property type="evidence" value="ECO:0007669"/>
    <property type="project" value="TreeGrafter"/>
</dbReference>
<reference evidence="8" key="1">
    <citation type="submission" date="2025-08" db="UniProtKB">
        <authorList>
            <consortium name="Ensembl"/>
        </authorList>
    </citation>
    <scope>IDENTIFICATION</scope>
</reference>
<feature type="region of interest" description="Disordered" evidence="6">
    <location>
        <begin position="1530"/>
        <end position="1586"/>
    </location>
</feature>
<evidence type="ECO:0000313" key="9">
    <source>
        <dbReference type="Proteomes" id="UP000694383"/>
    </source>
</evidence>